<evidence type="ECO:0000313" key="1">
    <source>
        <dbReference type="EMBL" id="HAC7385846.1"/>
    </source>
</evidence>
<accession>A0A703G5Z2</accession>
<reference evidence="1" key="1">
    <citation type="journal article" date="2018" name="Genome Biol.">
        <title>SKESA: strategic k-mer extension for scrupulous assemblies.</title>
        <authorList>
            <person name="Souvorov A."/>
            <person name="Agarwala R."/>
            <person name="Lipman D.J."/>
        </authorList>
    </citation>
    <scope>NUCLEOTIDE SEQUENCE</scope>
    <source>
        <strain evidence="1">SL1_2</strain>
    </source>
</reference>
<dbReference type="AlphaFoldDB" id="A0A703G5Z2"/>
<organism evidence="1">
    <name type="scientific">Salmonella enterica</name>
    <name type="common">Salmonella choleraesuis</name>
    <dbReference type="NCBI Taxonomy" id="28901"/>
    <lineage>
        <taxon>Bacteria</taxon>
        <taxon>Pseudomonadati</taxon>
        <taxon>Pseudomonadota</taxon>
        <taxon>Gammaproteobacteria</taxon>
        <taxon>Enterobacterales</taxon>
        <taxon>Enterobacteriaceae</taxon>
        <taxon>Salmonella</taxon>
    </lineage>
</organism>
<proteinExistence type="predicted"/>
<sequence>MMLNRKDADYYLGKEIMLARIRRGALIPAKVN</sequence>
<feature type="non-terminal residue" evidence="1">
    <location>
        <position position="32"/>
    </location>
</feature>
<dbReference type="EMBL" id="DAAMMR010000035">
    <property type="protein sequence ID" value="HAC7385846.1"/>
    <property type="molecule type" value="Genomic_DNA"/>
</dbReference>
<gene>
    <name evidence="1" type="ORF">G0E51_23970</name>
</gene>
<reference evidence="1" key="2">
    <citation type="submission" date="2018-08" db="EMBL/GenBank/DDBJ databases">
        <authorList>
            <consortium name="NCBI Pathogen Detection Project"/>
        </authorList>
    </citation>
    <scope>NUCLEOTIDE SEQUENCE</scope>
    <source>
        <strain evidence="1">SL1_2</strain>
    </source>
</reference>
<protein>
    <submittedName>
        <fullName evidence="1">Transcriptional regulator</fullName>
    </submittedName>
</protein>
<comment type="caution">
    <text evidence="1">The sequence shown here is derived from an EMBL/GenBank/DDBJ whole genome shotgun (WGS) entry which is preliminary data.</text>
</comment>
<name>A0A703G5Z2_SALER</name>